<dbReference type="InterPro" id="IPR050624">
    <property type="entry name" value="HTH-type_Tx_Regulator"/>
</dbReference>
<dbReference type="PANTHER" id="PTHR43479">
    <property type="entry name" value="ACREF/ENVCD OPERON REPRESSOR-RELATED"/>
    <property type="match status" value="1"/>
</dbReference>
<evidence type="ECO:0000259" key="3">
    <source>
        <dbReference type="PROSITE" id="PS50977"/>
    </source>
</evidence>
<dbReference type="Pfam" id="PF00440">
    <property type="entry name" value="TetR_N"/>
    <property type="match status" value="1"/>
</dbReference>
<feature type="domain" description="HTH tetR-type" evidence="3">
    <location>
        <begin position="3"/>
        <end position="63"/>
    </location>
</feature>
<sequence length="197" mass="23793">MINETNENIRRTSFVFFLEKGYEATNIRDICKVVDIKPSSLYFYYKSKQELFLSIYDEIWKLKIKFYENIELNDSASAEKKLKQLFKIILNYHSENIVNEKFLLRYHLFPAEEINILIKDRYIFWKNEENSLLMKLVYKCKGDIVLKNDAVINDFLYSYKSFLQHQTINMVTNNIKPASHEIDMNWSRFWNSFILSM</sequence>
<dbReference type="PANTHER" id="PTHR43479:SF11">
    <property type="entry name" value="ACREF_ENVCD OPERON REPRESSOR-RELATED"/>
    <property type="match status" value="1"/>
</dbReference>
<organism evidence="4 5">
    <name type="scientific">Sedimentibacter hydroxybenzoicus DSM 7310</name>
    <dbReference type="NCBI Taxonomy" id="1123245"/>
    <lineage>
        <taxon>Bacteria</taxon>
        <taxon>Bacillati</taxon>
        <taxon>Bacillota</taxon>
        <taxon>Tissierellia</taxon>
        <taxon>Sedimentibacter</taxon>
    </lineage>
</organism>
<gene>
    <name evidence="4" type="ORF">HZF24_01805</name>
</gene>
<comment type="caution">
    <text evidence="4">The sequence shown here is derived from an EMBL/GenBank/DDBJ whole genome shotgun (WGS) entry which is preliminary data.</text>
</comment>
<evidence type="ECO:0000313" key="5">
    <source>
        <dbReference type="Proteomes" id="UP000611629"/>
    </source>
</evidence>
<dbReference type="Proteomes" id="UP000611629">
    <property type="component" value="Unassembled WGS sequence"/>
</dbReference>
<dbReference type="AlphaFoldDB" id="A0A974BGT4"/>
<keyword evidence="1 2" id="KW-0238">DNA-binding</keyword>
<proteinExistence type="predicted"/>
<dbReference type="PROSITE" id="PS50977">
    <property type="entry name" value="HTH_TETR_2"/>
    <property type="match status" value="1"/>
</dbReference>
<dbReference type="SUPFAM" id="SSF46689">
    <property type="entry name" value="Homeodomain-like"/>
    <property type="match status" value="1"/>
</dbReference>
<evidence type="ECO:0000256" key="1">
    <source>
        <dbReference type="ARBA" id="ARBA00023125"/>
    </source>
</evidence>
<dbReference type="InterPro" id="IPR001647">
    <property type="entry name" value="HTH_TetR"/>
</dbReference>
<dbReference type="InterPro" id="IPR009057">
    <property type="entry name" value="Homeodomain-like_sf"/>
</dbReference>
<evidence type="ECO:0000256" key="2">
    <source>
        <dbReference type="PROSITE-ProRule" id="PRU00335"/>
    </source>
</evidence>
<evidence type="ECO:0000313" key="4">
    <source>
        <dbReference type="EMBL" id="NYB72870.1"/>
    </source>
</evidence>
<accession>A0A974BGT4</accession>
<name>A0A974BGT4_SEDHY</name>
<dbReference type="Gene3D" id="1.10.10.60">
    <property type="entry name" value="Homeodomain-like"/>
    <property type="match status" value="1"/>
</dbReference>
<dbReference type="Gene3D" id="1.10.357.10">
    <property type="entry name" value="Tetracycline Repressor, domain 2"/>
    <property type="match status" value="1"/>
</dbReference>
<reference evidence="4" key="1">
    <citation type="submission" date="2020-07" db="EMBL/GenBank/DDBJ databases">
        <title>Genomic analysis of a strain of Sedimentibacter Hydroxybenzoicus DSM7310.</title>
        <authorList>
            <person name="Ma S."/>
        </authorList>
    </citation>
    <scope>NUCLEOTIDE SEQUENCE</scope>
    <source>
        <strain evidence="4">DSM 7310</strain>
    </source>
</reference>
<dbReference type="RefSeq" id="WP_179236543.1">
    <property type="nucleotide sequence ID" value="NZ_JACBNQ010000001.1"/>
</dbReference>
<feature type="DNA-binding region" description="H-T-H motif" evidence="2">
    <location>
        <begin position="26"/>
        <end position="45"/>
    </location>
</feature>
<keyword evidence="5" id="KW-1185">Reference proteome</keyword>
<protein>
    <submittedName>
        <fullName evidence="4">TetR/AcrR family transcriptional regulator</fullName>
    </submittedName>
</protein>
<dbReference type="EMBL" id="JACBNQ010000001">
    <property type="protein sequence ID" value="NYB72870.1"/>
    <property type="molecule type" value="Genomic_DNA"/>
</dbReference>
<dbReference type="GO" id="GO:0003677">
    <property type="term" value="F:DNA binding"/>
    <property type="evidence" value="ECO:0007669"/>
    <property type="project" value="UniProtKB-UniRule"/>
</dbReference>